<keyword evidence="8" id="KW-1133">Transmembrane helix</keyword>
<evidence type="ECO:0000256" key="6">
    <source>
        <dbReference type="ARBA" id="ARBA00022692"/>
    </source>
</evidence>
<dbReference type="InterPro" id="IPR051045">
    <property type="entry name" value="TonB-dependent_transducer"/>
</dbReference>
<keyword evidence="3 10" id="KW-0813">Transport</keyword>
<dbReference type="PANTHER" id="PTHR33446">
    <property type="entry name" value="PROTEIN TONB-RELATED"/>
    <property type="match status" value="1"/>
</dbReference>
<evidence type="ECO:0000256" key="8">
    <source>
        <dbReference type="ARBA" id="ARBA00022989"/>
    </source>
</evidence>
<dbReference type="NCBIfam" id="TIGR01352">
    <property type="entry name" value="tonB_Cterm"/>
    <property type="match status" value="1"/>
</dbReference>
<dbReference type="PANTHER" id="PTHR33446:SF14">
    <property type="entry name" value="PROTEIN TONB"/>
    <property type="match status" value="1"/>
</dbReference>
<keyword evidence="9" id="KW-0472">Membrane</keyword>
<dbReference type="InterPro" id="IPR006260">
    <property type="entry name" value="TonB/TolA_C"/>
</dbReference>
<gene>
    <name evidence="12" type="ORF">DRW07_16375</name>
</gene>
<proteinExistence type="inferred from homology"/>
<evidence type="ECO:0000256" key="1">
    <source>
        <dbReference type="ARBA" id="ARBA00004383"/>
    </source>
</evidence>
<evidence type="ECO:0000256" key="9">
    <source>
        <dbReference type="ARBA" id="ARBA00023136"/>
    </source>
</evidence>
<dbReference type="OrthoDB" id="1628901at2"/>
<dbReference type="EMBL" id="RPOK01000006">
    <property type="protein sequence ID" value="RPJ64900.1"/>
    <property type="molecule type" value="Genomic_DNA"/>
</dbReference>
<dbReference type="AlphaFoldDB" id="A0A3N5XWV6"/>
<dbReference type="GO" id="GO:0005886">
    <property type="term" value="C:plasma membrane"/>
    <property type="evidence" value="ECO:0007669"/>
    <property type="project" value="UniProtKB-SubCell"/>
</dbReference>
<dbReference type="PRINTS" id="PR01374">
    <property type="entry name" value="TONBPROTEIN"/>
</dbReference>
<keyword evidence="13" id="KW-1185">Reference proteome</keyword>
<dbReference type="Proteomes" id="UP000275281">
    <property type="component" value="Unassembled WGS sequence"/>
</dbReference>
<dbReference type="GO" id="GO:0031992">
    <property type="term" value="F:energy transducer activity"/>
    <property type="evidence" value="ECO:0007669"/>
    <property type="project" value="InterPro"/>
</dbReference>
<sequence>MIKRIKGENNKALSLHFARSLCVFLLAYGGTAYANLASDKPVSLSSNKKEKAFDNITFYTKEELATRKLQKLAQPITRVEPTYPKEAKAKGIEGWVILEFSRAMDGTVKNIRILDAYPKGVFDDSAKDALEQWKYAPQPLSDLTTTVELTFSL</sequence>
<dbReference type="PROSITE" id="PS52015">
    <property type="entry name" value="TONB_CTD"/>
    <property type="match status" value="1"/>
</dbReference>
<feature type="domain" description="TonB C-terminal" evidence="11">
    <location>
        <begin position="68"/>
        <end position="153"/>
    </location>
</feature>
<protein>
    <recommendedName>
        <fullName evidence="10">Protein TonB</fullName>
    </recommendedName>
</protein>
<keyword evidence="6" id="KW-0812">Transmembrane</keyword>
<comment type="function">
    <text evidence="10">Interacts with outer membrane receptor proteins that carry out high-affinity binding and energy dependent uptake into the periplasmic space of specific substrates. It could act to transduce energy from the cytoplasmic membrane to specific energy-requiring processes in the outer membrane, resulting in the release into the periplasm of ligands bound by these outer membrane proteins.</text>
</comment>
<keyword evidence="10" id="KW-0735">Signal-anchor</keyword>
<reference evidence="12 13" key="1">
    <citation type="submission" date="2018-11" db="EMBL/GenBank/DDBJ databases">
        <authorList>
            <person name="Ye M.-Q."/>
            <person name="Du Z.-J."/>
        </authorList>
    </citation>
    <scope>NUCLEOTIDE SEQUENCE [LARGE SCALE GENOMIC DNA]</scope>
    <source>
        <strain evidence="12 13">U0105</strain>
    </source>
</reference>
<dbReference type="InterPro" id="IPR003538">
    <property type="entry name" value="TonB"/>
</dbReference>
<organism evidence="12 13">
    <name type="scientific">Alteromonas sediminis</name>
    <dbReference type="NCBI Taxonomy" id="2259342"/>
    <lineage>
        <taxon>Bacteria</taxon>
        <taxon>Pseudomonadati</taxon>
        <taxon>Pseudomonadota</taxon>
        <taxon>Gammaproteobacteria</taxon>
        <taxon>Alteromonadales</taxon>
        <taxon>Alteromonadaceae</taxon>
        <taxon>Alteromonas/Salinimonas group</taxon>
        <taxon>Alteromonas</taxon>
    </lineage>
</organism>
<evidence type="ECO:0000256" key="4">
    <source>
        <dbReference type="ARBA" id="ARBA00022475"/>
    </source>
</evidence>
<dbReference type="GO" id="GO:0030288">
    <property type="term" value="C:outer membrane-bounded periplasmic space"/>
    <property type="evidence" value="ECO:0007669"/>
    <property type="project" value="InterPro"/>
</dbReference>
<comment type="similarity">
    <text evidence="2 10">Belongs to the TonB family.</text>
</comment>
<keyword evidence="7 10" id="KW-0653">Protein transport</keyword>
<dbReference type="SUPFAM" id="SSF74653">
    <property type="entry name" value="TolA/TonB C-terminal domain"/>
    <property type="match status" value="1"/>
</dbReference>
<dbReference type="GO" id="GO:0015031">
    <property type="term" value="P:protein transport"/>
    <property type="evidence" value="ECO:0007669"/>
    <property type="project" value="UniProtKB-UniRule"/>
</dbReference>
<dbReference type="GO" id="GO:0015891">
    <property type="term" value="P:siderophore transport"/>
    <property type="evidence" value="ECO:0007669"/>
    <property type="project" value="InterPro"/>
</dbReference>
<keyword evidence="4 10" id="KW-1003">Cell membrane</keyword>
<dbReference type="Pfam" id="PF03544">
    <property type="entry name" value="TonB_C"/>
    <property type="match status" value="1"/>
</dbReference>
<evidence type="ECO:0000256" key="2">
    <source>
        <dbReference type="ARBA" id="ARBA00006555"/>
    </source>
</evidence>
<evidence type="ECO:0000256" key="10">
    <source>
        <dbReference type="RuleBase" id="RU362123"/>
    </source>
</evidence>
<accession>A0A3N5XWV6</accession>
<evidence type="ECO:0000256" key="3">
    <source>
        <dbReference type="ARBA" id="ARBA00022448"/>
    </source>
</evidence>
<evidence type="ECO:0000313" key="13">
    <source>
        <dbReference type="Proteomes" id="UP000275281"/>
    </source>
</evidence>
<dbReference type="RefSeq" id="WP_124029029.1">
    <property type="nucleotide sequence ID" value="NZ_JBHRSN010000013.1"/>
</dbReference>
<evidence type="ECO:0000256" key="5">
    <source>
        <dbReference type="ARBA" id="ARBA00022519"/>
    </source>
</evidence>
<evidence type="ECO:0000313" key="12">
    <source>
        <dbReference type="EMBL" id="RPJ64900.1"/>
    </source>
</evidence>
<evidence type="ECO:0000259" key="11">
    <source>
        <dbReference type="PROSITE" id="PS52015"/>
    </source>
</evidence>
<name>A0A3N5XWV6_9ALTE</name>
<comment type="subcellular location">
    <subcellularLocation>
        <location evidence="1 10">Cell inner membrane</location>
        <topology evidence="1 10">Single-pass membrane protein</topology>
        <orientation evidence="1 10">Periplasmic side</orientation>
    </subcellularLocation>
</comment>
<dbReference type="InterPro" id="IPR037682">
    <property type="entry name" value="TonB_C"/>
</dbReference>
<dbReference type="GO" id="GO:0055085">
    <property type="term" value="P:transmembrane transport"/>
    <property type="evidence" value="ECO:0007669"/>
    <property type="project" value="InterPro"/>
</dbReference>
<comment type="caution">
    <text evidence="12">The sequence shown here is derived from an EMBL/GenBank/DDBJ whole genome shotgun (WGS) entry which is preliminary data.</text>
</comment>
<dbReference type="Gene3D" id="3.30.2420.10">
    <property type="entry name" value="TonB"/>
    <property type="match status" value="1"/>
</dbReference>
<evidence type="ECO:0000256" key="7">
    <source>
        <dbReference type="ARBA" id="ARBA00022927"/>
    </source>
</evidence>
<keyword evidence="5 10" id="KW-0997">Cell inner membrane</keyword>